<evidence type="ECO:0000313" key="3">
    <source>
        <dbReference type="Proteomes" id="UP001218788"/>
    </source>
</evidence>
<dbReference type="Proteomes" id="UP001218788">
    <property type="component" value="Unassembled WGS sequence"/>
</dbReference>
<feature type="region of interest" description="Disordered" evidence="1">
    <location>
        <begin position="35"/>
        <end position="54"/>
    </location>
</feature>
<gene>
    <name evidence="2" type="ORF">OIK42_03340</name>
</gene>
<proteinExistence type="predicted"/>
<evidence type="ECO:0000313" key="2">
    <source>
        <dbReference type="EMBL" id="MDC8829791.1"/>
    </source>
</evidence>
<keyword evidence="3" id="KW-1185">Reference proteome</keyword>
<comment type="caution">
    <text evidence="2">The sequence shown here is derived from an EMBL/GenBank/DDBJ whole genome shotgun (WGS) entry which is preliminary data.</text>
</comment>
<dbReference type="RefSeq" id="WP_273638368.1">
    <property type="nucleotide sequence ID" value="NZ_JAQQXP010000001.1"/>
</dbReference>
<reference evidence="2 3" key="1">
    <citation type="submission" date="2022-10" db="EMBL/GenBank/DDBJ databases">
        <title>Alteromonas sp. chi3 Genome sequencing.</title>
        <authorList>
            <person name="Park S."/>
        </authorList>
    </citation>
    <scope>NUCLEOTIDE SEQUENCE [LARGE SCALE GENOMIC DNA]</scope>
    <source>
        <strain evidence="3">chi3</strain>
    </source>
</reference>
<sequence length="54" mass="5839">MFNVFFSVLKIGILPAQQKAPGLTKVQRIRATNLAHQSATGPHSKADLPLVMPV</sequence>
<name>A0ABT5L020_9ALTE</name>
<dbReference type="EMBL" id="JAQQXP010000001">
    <property type="protein sequence ID" value="MDC8829791.1"/>
    <property type="molecule type" value="Genomic_DNA"/>
</dbReference>
<protein>
    <submittedName>
        <fullName evidence="2">Uncharacterized protein</fullName>
    </submittedName>
</protein>
<evidence type="ECO:0000256" key="1">
    <source>
        <dbReference type="SAM" id="MobiDB-lite"/>
    </source>
</evidence>
<organism evidence="2 3">
    <name type="scientific">Alteromonas gilva</name>
    <dbReference type="NCBI Taxonomy" id="2987522"/>
    <lineage>
        <taxon>Bacteria</taxon>
        <taxon>Pseudomonadati</taxon>
        <taxon>Pseudomonadota</taxon>
        <taxon>Gammaproteobacteria</taxon>
        <taxon>Alteromonadales</taxon>
        <taxon>Alteromonadaceae</taxon>
        <taxon>Alteromonas/Salinimonas group</taxon>
        <taxon>Alteromonas</taxon>
    </lineage>
</organism>
<accession>A0ABT5L020</accession>